<evidence type="ECO:0000259" key="3">
    <source>
        <dbReference type="Pfam" id="PF13240"/>
    </source>
</evidence>
<feature type="compositionally biased region" description="Basic residues" evidence="1">
    <location>
        <begin position="276"/>
        <end position="286"/>
    </location>
</feature>
<feature type="transmembrane region" description="Helical" evidence="2">
    <location>
        <begin position="486"/>
        <end position="510"/>
    </location>
</feature>
<feature type="domain" description="Zinc-ribbon" evidence="3">
    <location>
        <begin position="2"/>
        <end position="24"/>
    </location>
</feature>
<sequence>MFCSNCGSKVSPNDNYCPVCGKNLKNVKVSIVDESNKKEEKQVNLNDSTKVFKPITNLDGIDTTDDIKNIIKAVDEKISQNISDYENKSISNDTYGPEKNSSKNPKIVKPSEKTAQKAEVLSKESNEKTDIAPDTVVDSIEEKSVPKKKRNLKEVWKDFINEDDDEFSIFSSTNEKKPLTKEEDIEISSSTEYTTSMENTLGIPKVAIEKALLESEKEDSKKSSDLKDKSSDESKKEQPVSYKSFTEQVNEELKKNKVEDSDSVKEDKDNFFSKITKKASQQKKKVKNEEKSEKNTLDNPNSKEDKLNSNIGEVKTTKNFSTTFKKHLLNLEEFINKKNIEILEKFSSYRADYTRVMLLICILLSSLPIIISMRRISISLFVLIILKNLFEIFKFYFSLNIATEKDWIETSDEEVVNYSLVNWMVCEAFLFIAFVFSPWDGLFSFSLLSSLMALPLATILLFIFATLISIGQYWGQLKDKSKVNFVAWYLIPFILFDFVSKIIFIIANLMI</sequence>
<feature type="compositionally biased region" description="Basic and acidic residues" evidence="1">
    <location>
        <begin position="109"/>
        <end position="131"/>
    </location>
</feature>
<evidence type="ECO:0000256" key="1">
    <source>
        <dbReference type="SAM" id="MobiDB-lite"/>
    </source>
</evidence>
<dbReference type="AlphaFoldDB" id="A0A1M5PEH6"/>
<evidence type="ECO:0000256" key="2">
    <source>
        <dbReference type="SAM" id="Phobius"/>
    </source>
</evidence>
<feature type="compositionally biased region" description="Basic and acidic residues" evidence="1">
    <location>
        <begin position="287"/>
        <end position="307"/>
    </location>
</feature>
<organism evidence="4 5">
    <name type="scientific">Anaerosphaera aminiphila DSM 21120</name>
    <dbReference type="NCBI Taxonomy" id="1120995"/>
    <lineage>
        <taxon>Bacteria</taxon>
        <taxon>Bacillati</taxon>
        <taxon>Bacillota</taxon>
        <taxon>Tissierellia</taxon>
        <taxon>Tissierellales</taxon>
        <taxon>Peptoniphilaceae</taxon>
        <taxon>Anaerosphaera</taxon>
    </lineage>
</organism>
<dbReference type="EMBL" id="FQXI01000001">
    <property type="protein sequence ID" value="SHG99919.1"/>
    <property type="molecule type" value="Genomic_DNA"/>
</dbReference>
<dbReference type="OrthoDB" id="1696316at2"/>
<keyword evidence="2" id="KW-0472">Membrane</keyword>
<evidence type="ECO:0000313" key="4">
    <source>
        <dbReference type="EMBL" id="SHG99919.1"/>
    </source>
</evidence>
<feature type="region of interest" description="Disordered" evidence="1">
    <location>
        <begin position="167"/>
        <end position="201"/>
    </location>
</feature>
<reference evidence="4 5" key="1">
    <citation type="submission" date="2016-11" db="EMBL/GenBank/DDBJ databases">
        <authorList>
            <person name="Jaros S."/>
            <person name="Januszkiewicz K."/>
            <person name="Wedrychowicz H."/>
        </authorList>
    </citation>
    <scope>NUCLEOTIDE SEQUENCE [LARGE SCALE GENOMIC DNA]</scope>
    <source>
        <strain evidence="4 5">DSM 21120</strain>
    </source>
</reference>
<keyword evidence="2" id="KW-1133">Transmembrane helix</keyword>
<feature type="region of interest" description="Disordered" evidence="1">
    <location>
        <begin position="85"/>
        <end position="134"/>
    </location>
</feature>
<feature type="compositionally biased region" description="Basic and acidic residues" evidence="1">
    <location>
        <begin position="214"/>
        <end position="238"/>
    </location>
</feature>
<feature type="compositionally biased region" description="Polar residues" evidence="1">
    <location>
        <begin position="85"/>
        <end position="94"/>
    </location>
</feature>
<gene>
    <name evidence="4" type="ORF">SAMN02745245_00286</name>
</gene>
<feature type="transmembrane region" description="Helical" evidence="2">
    <location>
        <begin position="378"/>
        <end position="397"/>
    </location>
</feature>
<feature type="transmembrane region" description="Helical" evidence="2">
    <location>
        <begin position="420"/>
        <end position="439"/>
    </location>
</feature>
<feature type="transmembrane region" description="Helical" evidence="2">
    <location>
        <begin position="451"/>
        <end position="474"/>
    </location>
</feature>
<name>A0A1M5PEH6_9FIRM</name>
<dbReference type="InterPro" id="IPR026870">
    <property type="entry name" value="Zinc_ribbon_dom"/>
</dbReference>
<accession>A0A1M5PEH6</accession>
<keyword evidence="2" id="KW-0812">Transmembrane</keyword>
<dbReference type="Pfam" id="PF13240">
    <property type="entry name" value="Zn_Ribbon_1"/>
    <property type="match status" value="1"/>
</dbReference>
<proteinExistence type="predicted"/>
<keyword evidence="5" id="KW-1185">Reference proteome</keyword>
<evidence type="ECO:0000313" key="5">
    <source>
        <dbReference type="Proteomes" id="UP000184032"/>
    </source>
</evidence>
<dbReference type="RefSeq" id="WP_159430527.1">
    <property type="nucleotide sequence ID" value="NZ_FQXI01000001.1"/>
</dbReference>
<feature type="compositionally biased region" description="Low complexity" evidence="1">
    <location>
        <begin position="187"/>
        <end position="200"/>
    </location>
</feature>
<feature type="region of interest" description="Disordered" evidence="1">
    <location>
        <begin position="276"/>
        <end position="308"/>
    </location>
</feature>
<feature type="region of interest" description="Disordered" evidence="1">
    <location>
        <begin position="214"/>
        <end position="248"/>
    </location>
</feature>
<protein>
    <submittedName>
        <fullName evidence="4">Zinc-ribbon domain-containing protein</fullName>
    </submittedName>
</protein>
<dbReference type="Proteomes" id="UP000184032">
    <property type="component" value="Unassembled WGS sequence"/>
</dbReference>